<dbReference type="SUPFAM" id="SSF53335">
    <property type="entry name" value="S-adenosyl-L-methionine-dependent methyltransferases"/>
    <property type="match status" value="1"/>
</dbReference>
<name>A0A0D2BBG6_9EURO</name>
<feature type="region of interest" description="Disordered" evidence="6">
    <location>
        <begin position="1"/>
        <end position="41"/>
    </location>
</feature>
<dbReference type="InterPro" id="IPR001525">
    <property type="entry name" value="C5_MeTfrase"/>
</dbReference>
<keyword evidence="8" id="KW-1185">Reference proteome</keyword>
<evidence type="ECO:0000256" key="6">
    <source>
        <dbReference type="SAM" id="MobiDB-lite"/>
    </source>
</evidence>
<evidence type="ECO:0000256" key="4">
    <source>
        <dbReference type="ARBA" id="ARBA00022691"/>
    </source>
</evidence>
<dbReference type="PROSITE" id="PS51679">
    <property type="entry name" value="SAM_MT_C5"/>
    <property type="match status" value="1"/>
</dbReference>
<organism evidence="7 8">
    <name type="scientific">Cladophialophora immunda</name>
    <dbReference type="NCBI Taxonomy" id="569365"/>
    <lineage>
        <taxon>Eukaryota</taxon>
        <taxon>Fungi</taxon>
        <taxon>Dikarya</taxon>
        <taxon>Ascomycota</taxon>
        <taxon>Pezizomycotina</taxon>
        <taxon>Eurotiomycetes</taxon>
        <taxon>Chaetothyriomycetidae</taxon>
        <taxon>Chaetothyriales</taxon>
        <taxon>Herpotrichiellaceae</taxon>
        <taxon>Cladophialophora</taxon>
    </lineage>
</organism>
<dbReference type="Pfam" id="PF00145">
    <property type="entry name" value="DNA_methylase"/>
    <property type="match status" value="1"/>
</dbReference>
<dbReference type="PANTHER" id="PTHR10629">
    <property type="entry name" value="CYTOSINE-SPECIFIC METHYLTRANSFERASE"/>
    <property type="match status" value="1"/>
</dbReference>
<evidence type="ECO:0000313" key="8">
    <source>
        <dbReference type="Proteomes" id="UP000054466"/>
    </source>
</evidence>
<dbReference type="GO" id="GO:0044027">
    <property type="term" value="P:negative regulation of gene expression via chromosomal CpG island methylation"/>
    <property type="evidence" value="ECO:0007669"/>
    <property type="project" value="TreeGrafter"/>
</dbReference>
<proteinExistence type="inferred from homology"/>
<dbReference type="VEuPathDB" id="FungiDB:PV07_01654"/>
<keyword evidence="4 5" id="KW-0949">S-adenosyl-L-methionine</keyword>
<comment type="similarity">
    <text evidence="5">Belongs to the class I-like SAM-binding methyltransferase superfamily. C5-methyltransferase family.</text>
</comment>
<dbReference type="GO" id="GO:0003886">
    <property type="term" value="F:DNA (cytosine-5-)-methyltransferase activity"/>
    <property type="evidence" value="ECO:0007669"/>
    <property type="project" value="UniProtKB-EC"/>
</dbReference>
<dbReference type="InterPro" id="IPR029063">
    <property type="entry name" value="SAM-dependent_MTases_sf"/>
</dbReference>
<dbReference type="RefSeq" id="XP_016255128.1">
    <property type="nucleotide sequence ID" value="XM_016388200.1"/>
</dbReference>
<feature type="compositionally biased region" description="Acidic residues" evidence="6">
    <location>
        <begin position="21"/>
        <end position="40"/>
    </location>
</feature>
<feature type="active site" evidence="5">
    <location>
        <position position="1086"/>
    </location>
</feature>
<keyword evidence="2 5" id="KW-0489">Methyltransferase</keyword>
<feature type="compositionally biased region" description="Polar residues" evidence="6">
    <location>
        <begin position="714"/>
        <end position="726"/>
    </location>
</feature>
<evidence type="ECO:0000313" key="7">
    <source>
        <dbReference type="EMBL" id="KIW34912.1"/>
    </source>
</evidence>
<dbReference type="GO" id="GO:0032259">
    <property type="term" value="P:methylation"/>
    <property type="evidence" value="ECO:0007669"/>
    <property type="project" value="UniProtKB-KW"/>
</dbReference>
<evidence type="ECO:0000256" key="3">
    <source>
        <dbReference type="ARBA" id="ARBA00022679"/>
    </source>
</evidence>
<evidence type="ECO:0000256" key="1">
    <source>
        <dbReference type="ARBA" id="ARBA00011975"/>
    </source>
</evidence>
<evidence type="ECO:0000256" key="5">
    <source>
        <dbReference type="PROSITE-ProRule" id="PRU01016"/>
    </source>
</evidence>
<dbReference type="PANTHER" id="PTHR10629:SF52">
    <property type="entry name" value="DNA (CYTOSINE-5)-METHYLTRANSFERASE 1"/>
    <property type="match status" value="1"/>
</dbReference>
<dbReference type="HOGENOM" id="CLU_258984_0_0_1"/>
<protein>
    <recommendedName>
        <fullName evidence="1">DNA (cytosine-5-)-methyltransferase</fullName>
        <ecNumber evidence="1">2.1.1.37</ecNumber>
    </recommendedName>
</protein>
<feature type="region of interest" description="Disordered" evidence="6">
    <location>
        <begin position="708"/>
        <end position="748"/>
    </location>
</feature>
<dbReference type="InterPro" id="IPR050390">
    <property type="entry name" value="C5-Methyltransferase"/>
</dbReference>
<dbReference type="GO" id="GO:0003677">
    <property type="term" value="F:DNA binding"/>
    <property type="evidence" value="ECO:0007669"/>
    <property type="project" value="TreeGrafter"/>
</dbReference>
<gene>
    <name evidence="7" type="ORF">PV07_01654</name>
</gene>
<dbReference type="EMBL" id="KN847040">
    <property type="protein sequence ID" value="KIW34912.1"/>
    <property type="molecule type" value="Genomic_DNA"/>
</dbReference>
<sequence>MKAYRGFPRHSSPRERTIKAEDDEYDSYESDSDFGDDDDGREVLKKSTHHLGLAKDYAPQWQPRDAFREFYQNWKDGLVESFKIDPRSIRPVFVRDDDKEIHITVSADDTAGETSSEASGKSRLLGYIRFQSKQGTLELTNFNAKLERKHLDLGETSKRNNNALAGGHGEGFKLAALAMRRNGHSVKFETNSFCWSFSFRGTRPRLVCLLDNPPPKLMREQEAEFSRQWSSRDFQRRPTPYIWEDMTVKIGKSRDRQGAQKVSGQDFRAWIRVSLDLDPPQSTEIVHTNTGDLIFDPRYRGRIYLHGLLIPESAGYSQGGKGYRFGYNFYHGQINRDRQRMADTREEARTLASIWNQAILLKGDSVIDAYIKLLTEDEEAADIAQAYKHASRLTAQHVCRRLKDSHPEAFFYSHRDASEQSTTTDEEIILKELKKRPRKLEKNLWWIIRQEPPLMRSPIEERNHLFQTSQPVQPGNDVFSLSIIRGLTGSFALDPRLSKVRIEFVDGADTAIDVLYKRDRDLLQVHAKWLDVAQVHQVSSCEFFKVAGEQMTNENAFLCDHVIHDLLEVAFDEVRGPLDLAPATAACLRRNAVEYLRKMPRAIEMRVLDAGKKLKVKWAGNESGAFTVRYGANIHYWVTLHEERLCGRRKTQILNAADTHPDQAEDLCNCPTQTVSQAHSEVVFDGLDPSEQYFPMVSRAETPAFYGLPPSPSDYLSESDQESSFSPDPLEEESDWSEDSQVQVRGSKVGARSKVVALDSDSSEDSQVQVRSPKARARSNVFALKRTRLQKDEQDWLEWHQQYRQSTHSRDSPPLYRTFWVHAFAIPALYAEDLDLTLERDYYYRVLLEGEETEQVIFVHKIVQNSIQPGDGYSLFVTRYSALSSVFPTEKPRTTGDRAFNDQEVILHFYDFDKMRTPQDAETILLDNILSARRVGTGRNSISHVVQPCPDVDSEKLFCRFGISNAGGKGGVTEITPLASHLLLHHADHWERRGFRSQAAAVAYDLTPSVLGVAEGFAGRGFMIQAAFGLDESKHHTWMNRHLAAQYFDGAIPEVFEDFASGKLLPIQLPDPATPKIHLFAGEHACFRLSTQNRQMPTLHEFLKPLDAVDKAVEALNPDFVVMLLPPAVRHPQASSRFSKTLLKLLEAGFSVHSTLISLRDYGLPQERSILAIIASPFGVPLPWKFEHYVTGAQVPTTIGSLIGDLAFENPRMGTQSNTGFVCLPPTLHGPEAEMSTLGHVYNHYTGIPVASDAQSVSMDGNTPFTFFNGQKEWIHPVRKDRVTVRELARMQGIPDELRFFGSREEQYDTVCKAIPPIITKMIAHTIREAIENSRVVVVRAAEGHSRRSKRARVEEDEEDQGGN</sequence>
<dbReference type="Proteomes" id="UP000054466">
    <property type="component" value="Unassembled WGS sequence"/>
</dbReference>
<dbReference type="GeneID" id="27340848"/>
<accession>A0A0D2BBG6</accession>
<feature type="compositionally biased region" description="Acidic residues" evidence="6">
    <location>
        <begin position="729"/>
        <end position="738"/>
    </location>
</feature>
<dbReference type="OrthoDB" id="5376140at2759"/>
<dbReference type="EC" id="2.1.1.37" evidence="1"/>
<evidence type="ECO:0000256" key="2">
    <source>
        <dbReference type="ARBA" id="ARBA00022603"/>
    </source>
</evidence>
<reference evidence="7 8" key="1">
    <citation type="submission" date="2015-01" db="EMBL/GenBank/DDBJ databases">
        <title>The Genome Sequence of Cladophialophora immunda CBS83496.</title>
        <authorList>
            <consortium name="The Broad Institute Genomics Platform"/>
            <person name="Cuomo C."/>
            <person name="de Hoog S."/>
            <person name="Gorbushina A."/>
            <person name="Stielow B."/>
            <person name="Teixiera M."/>
            <person name="Abouelleil A."/>
            <person name="Chapman S.B."/>
            <person name="Priest M."/>
            <person name="Young S.K."/>
            <person name="Wortman J."/>
            <person name="Nusbaum C."/>
            <person name="Birren B."/>
        </authorList>
    </citation>
    <scope>NUCLEOTIDE SEQUENCE [LARGE SCALE GENOMIC DNA]</scope>
    <source>
        <strain evidence="7 8">CBS 83496</strain>
    </source>
</reference>
<keyword evidence="3 5" id="KW-0808">Transferase</keyword>
<dbReference type="Gene3D" id="3.40.50.150">
    <property type="entry name" value="Vaccinia Virus protein VP39"/>
    <property type="match status" value="1"/>
</dbReference>
<dbReference type="Gene3D" id="3.90.120.10">
    <property type="entry name" value="DNA Methylase, subunit A, domain 2"/>
    <property type="match status" value="1"/>
</dbReference>